<dbReference type="PANTHER" id="PTHR47485:SF1">
    <property type="entry name" value="THYLAKOID LUMENAL 17.4 KDA PROTEIN, CHLOROPLASTIC"/>
    <property type="match status" value="1"/>
</dbReference>
<dbReference type="Proteomes" id="UP000078003">
    <property type="component" value="Unassembled WGS sequence"/>
</dbReference>
<keyword evidence="2" id="KW-0812">Transmembrane</keyword>
<protein>
    <recommendedName>
        <fullName evidence="5">Pentapeptide repeat-containing protein</fullName>
    </recommendedName>
</protein>
<comment type="caution">
    <text evidence="3">The sequence shown here is derived from an EMBL/GenBank/DDBJ whole genome shotgun (WGS) entry which is preliminary data.</text>
</comment>
<dbReference type="AlphaFoldDB" id="A0A1A9RCD2"/>
<sequence length="459" mass="52532">MEEENQDNQTELNTVASLFTKKMNIVYAQMQTKWKEMVEPWWSRRSNVEKVGCASIGSVLIFLFICLPAIVINPDASAGFWNFIILLVSSPVAFAIWHFRDENSKHQIDNQRKDINLKEFQKLSEWVSGAHFPEMKISEKSIAKNYGSNNQDNNDRISETITEQSKEYSKSLKNTQFSTFSKWEGAVALQISAVYNLLPFFRGEYGESFRRPAFNLLKSAWQAMQQDSLNRLEDENLSDDEKEQIIHELQDKAMSPLGIALTQVLLSLNKDNTEANLRAFPEMLPNICLAGMDFHTASVDEKARNLSGLVLNQAQLQGANMWSINFIGAQLRSANCYQANLRWAILQRADLNGVLLNKANLSEASLHESDLSGASLQEVRAYTPFQENGYIIWSVLEKAKSLFMAKITERKFLKEIYPEWKKNHPIFKDKEDDERVLSDAMEIFEKETGVMLINEKKGK</sequence>
<accession>A0A1A9RCD2</accession>
<evidence type="ECO:0000313" key="3">
    <source>
        <dbReference type="EMBL" id="OAM16566.1"/>
    </source>
</evidence>
<keyword evidence="2" id="KW-1133">Transmembrane helix</keyword>
<evidence type="ECO:0000313" key="4">
    <source>
        <dbReference type="Proteomes" id="UP000078003"/>
    </source>
</evidence>
<proteinExistence type="predicted"/>
<feature type="transmembrane region" description="Helical" evidence="2">
    <location>
        <begin position="51"/>
        <end position="72"/>
    </location>
</feature>
<dbReference type="Gene3D" id="2.160.20.80">
    <property type="entry name" value="E3 ubiquitin-protein ligase SopA"/>
    <property type="match status" value="1"/>
</dbReference>
<dbReference type="SUPFAM" id="SSF141571">
    <property type="entry name" value="Pentapeptide repeat-like"/>
    <property type="match status" value="1"/>
</dbReference>
<dbReference type="EMBL" id="LXSF01000005">
    <property type="protein sequence ID" value="OAM16566.1"/>
    <property type="molecule type" value="Genomic_DNA"/>
</dbReference>
<evidence type="ECO:0008006" key="5">
    <source>
        <dbReference type="Google" id="ProtNLM"/>
    </source>
</evidence>
<reference evidence="4" key="1">
    <citation type="submission" date="2016-05" db="EMBL/GenBank/DDBJ databases">
        <title>Draft genome of Corynebacterium afermentans subsp. afermentans LCDC 88199T.</title>
        <authorList>
            <person name="Bernier A.-M."/>
            <person name="Bernard K."/>
        </authorList>
    </citation>
    <scope>NUCLEOTIDE SEQUENCE [LARGE SCALE GENOMIC DNA]</scope>
    <source>
        <strain evidence="4">NML01-0328</strain>
    </source>
</reference>
<evidence type="ECO:0000256" key="2">
    <source>
        <dbReference type="SAM" id="Phobius"/>
    </source>
</evidence>
<feature type="transmembrane region" description="Helical" evidence="2">
    <location>
        <begin position="78"/>
        <end position="97"/>
    </location>
</feature>
<dbReference type="Pfam" id="PF00805">
    <property type="entry name" value="Pentapeptide"/>
    <property type="match status" value="1"/>
</dbReference>
<dbReference type="PANTHER" id="PTHR47485">
    <property type="entry name" value="THYLAKOID LUMENAL 17.4 KDA PROTEIN, CHLOROPLASTIC"/>
    <property type="match status" value="1"/>
</dbReference>
<keyword evidence="1" id="KW-0677">Repeat</keyword>
<organism evidence="3 4">
    <name type="scientific">Eikenella corrodens</name>
    <dbReference type="NCBI Taxonomy" id="539"/>
    <lineage>
        <taxon>Bacteria</taxon>
        <taxon>Pseudomonadati</taxon>
        <taxon>Pseudomonadota</taxon>
        <taxon>Betaproteobacteria</taxon>
        <taxon>Neisseriales</taxon>
        <taxon>Neisseriaceae</taxon>
        <taxon>Eikenella</taxon>
    </lineage>
</organism>
<gene>
    <name evidence="3" type="ORF">A7P85_06045</name>
</gene>
<dbReference type="InterPro" id="IPR001646">
    <property type="entry name" value="5peptide_repeat"/>
</dbReference>
<name>A0A1A9RCD2_EIKCO</name>
<evidence type="ECO:0000256" key="1">
    <source>
        <dbReference type="ARBA" id="ARBA00022737"/>
    </source>
</evidence>
<dbReference type="RefSeq" id="WP_064104423.1">
    <property type="nucleotide sequence ID" value="NZ_LXSF01000005.1"/>
</dbReference>
<keyword evidence="2" id="KW-0472">Membrane</keyword>